<feature type="signal peptide" evidence="11">
    <location>
        <begin position="1"/>
        <end position="17"/>
    </location>
</feature>
<evidence type="ECO:0000313" key="13">
    <source>
        <dbReference type="EMBL" id="CAG7835866.1"/>
    </source>
</evidence>
<evidence type="ECO:0000256" key="5">
    <source>
        <dbReference type="ARBA" id="ARBA00022825"/>
    </source>
</evidence>
<dbReference type="CDD" id="cd00190">
    <property type="entry name" value="Tryp_SPc"/>
    <property type="match status" value="1"/>
</dbReference>
<feature type="region of interest" description="Disordered" evidence="10">
    <location>
        <begin position="72"/>
        <end position="97"/>
    </location>
</feature>
<dbReference type="InterPro" id="IPR018114">
    <property type="entry name" value="TRYPSIN_HIS"/>
</dbReference>
<evidence type="ECO:0000256" key="10">
    <source>
        <dbReference type="SAM" id="MobiDB-lite"/>
    </source>
</evidence>
<dbReference type="GO" id="GO:0004252">
    <property type="term" value="F:serine-type endopeptidase activity"/>
    <property type="evidence" value="ECO:0007669"/>
    <property type="project" value="InterPro"/>
</dbReference>
<feature type="domain" description="Peptidase S1" evidence="12">
    <location>
        <begin position="141"/>
        <end position="385"/>
    </location>
</feature>
<dbReference type="GO" id="GO:0005615">
    <property type="term" value="C:extracellular space"/>
    <property type="evidence" value="ECO:0007669"/>
    <property type="project" value="TreeGrafter"/>
</dbReference>
<feature type="region of interest" description="Disordered" evidence="10">
    <location>
        <begin position="31"/>
        <end position="57"/>
    </location>
</feature>
<dbReference type="PANTHER" id="PTHR24264">
    <property type="entry name" value="TRYPSIN-RELATED"/>
    <property type="match status" value="1"/>
</dbReference>
<dbReference type="FunFam" id="2.40.10.10:FF:000038">
    <property type="entry name" value="Serine protease"/>
    <property type="match status" value="1"/>
</dbReference>
<keyword evidence="5 9" id="KW-0720">Serine protease</keyword>
<comment type="subcellular location">
    <subcellularLocation>
        <location evidence="1">Secreted</location>
    </subcellularLocation>
</comment>
<keyword evidence="2" id="KW-0964">Secreted</keyword>
<evidence type="ECO:0000256" key="11">
    <source>
        <dbReference type="SAM" id="SignalP"/>
    </source>
</evidence>
<feature type="compositionally biased region" description="Basic and acidic residues" evidence="10">
    <location>
        <begin position="77"/>
        <end position="87"/>
    </location>
</feature>
<evidence type="ECO:0000259" key="12">
    <source>
        <dbReference type="PROSITE" id="PS50240"/>
    </source>
</evidence>
<protein>
    <recommendedName>
        <fullName evidence="7">Phenoloxidase-activating factor 2</fullName>
    </recommendedName>
    <alternativeName>
        <fullName evidence="8">Prophenoloxidase-activating factor II</fullName>
    </alternativeName>
</protein>
<organism evidence="13 14">
    <name type="scientific">Allacma fusca</name>
    <dbReference type="NCBI Taxonomy" id="39272"/>
    <lineage>
        <taxon>Eukaryota</taxon>
        <taxon>Metazoa</taxon>
        <taxon>Ecdysozoa</taxon>
        <taxon>Arthropoda</taxon>
        <taxon>Hexapoda</taxon>
        <taxon>Collembola</taxon>
        <taxon>Symphypleona</taxon>
        <taxon>Sminthuridae</taxon>
        <taxon>Allacma</taxon>
    </lineage>
</organism>
<feature type="chain" id="PRO_5035215940" description="Phenoloxidase-activating factor 2" evidence="11">
    <location>
        <begin position="18"/>
        <end position="391"/>
    </location>
</feature>
<evidence type="ECO:0000256" key="2">
    <source>
        <dbReference type="ARBA" id="ARBA00022525"/>
    </source>
</evidence>
<evidence type="ECO:0000256" key="1">
    <source>
        <dbReference type="ARBA" id="ARBA00004613"/>
    </source>
</evidence>
<keyword evidence="4 9" id="KW-0378">Hydrolase</keyword>
<evidence type="ECO:0000256" key="3">
    <source>
        <dbReference type="ARBA" id="ARBA00022670"/>
    </source>
</evidence>
<dbReference type="PROSITE" id="PS50240">
    <property type="entry name" value="TRYPSIN_DOM"/>
    <property type="match status" value="1"/>
</dbReference>
<gene>
    <name evidence="13" type="ORF">AFUS01_LOCUS45181</name>
</gene>
<proteinExistence type="predicted"/>
<name>A0A8J2MA33_9HEXA</name>
<keyword evidence="14" id="KW-1185">Reference proteome</keyword>
<dbReference type="AlphaFoldDB" id="A0A8J2MA33"/>
<evidence type="ECO:0000313" key="14">
    <source>
        <dbReference type="Proteomes" id="UP000708208"/>
    </source>
</evidence>
<sequence>MARHILIALFIAGLVVSDSLSYSVIEKDSIPASPEKENGTLVENSSLKTATESSSGEVITELADETVTNVPETTRAVVDRQDRKEPEGTLPPNYVASTPVPVTNSSKVYVTQEKDVAIIKGVNPDKKSGTCFCGTPLPNKIVGGEQALIKEYPWTVGILRRGFLGFGGSSKPFCGGTLVNDRYVVTASHCVDGQLPSNLQILLKEQDLAVDQETLTKKVDVAEIIMHEGYDRRTIDNDIALIKLESPVTLSEEFIRPACLPANNENDFDGLVATAAGWGTTSQGGSQSSVLLKVAVPIISNKVCNSNETKYQGKISPNMICAGVLGVGGKDACQGDSGGPLTIPNGGRTTLIGVVSWGYGCAKADSPGVYTRVARYPDWILRHTSDATWCS</sequence>
<dbReference type="InterPro" id="IPR033116">
    <property type="entry name" value="TRYPSIN_SER"/>
</dbReference>
<dbReference type="Proteomes" id="UP000708208">
    <property type="component" value="Unassembled WGS sequence"/>
</dbReference>
<dbReference type="PROSITE" id="PS00134">
    <property type="entry name" value="TRYPSIN_HIS"/>
    <property type="match status" value="1"/>
</dbReference>
<comment type="caution">
    <text evidence="13">The sequence shown here is derived from an EMBL/GenBank/DDBJ whole genome shotgun (WGS) entry which is preliminary data.</text>
</comment>
<dbReference type="OrthoDB" id="10012881at2759"/>
<evidence type="ECO:0000256" key="7">
    <source>
        <dbReference type="ARBA" id="ARBA00068096"/>
    </source>
</evidence>
<reference evidence="13" key="1">
    <citation type="submission" date="2021-06" db="EMBL/GenBank/DDBJ databases">
        <authorList>
            <person name="Hodson N. C."/>
            <person name="Mongue J. A."/>
            <person name="Jaron S. K."/>
        </authorList>
    </citation>
    <scope>NUCLEOTIDE SEQUENCE</scope>
</reference>
<dbReference type="PANTHER" id="PTHR24264:SF83">
    <property type="entry name" value="COMPLEMENT FACTOR I"/>
    <property type="match status" value="1"/>
</dbReference>
<evidence type="ECO:0000256" key="4">
    <source>
        <dbReference type="ARBA" id="ARBA00022801"/>
    </source>
</evidence>
<keyword evidence="11" id="KW-0732">Signal</keyword>
<evidence type="ECO:0000256" key="6">
    <source>
        <dbReference type="ARBA" id="ARBA00023157"/>
    </source>
</evidence>
<dbReference type="Pfam" id="PF00089">
    <property type="entry name" value="Trypsin"/>
    <property type="match status" value="1"/>
</dbReference>
<dbReference type="InterPro" id="IPR050127">
    <property type="entry name" value="Serine_Proteases_S1"/>
</dbReference>
<dbReference type="GO" id="GO:0006508">
    <property type="term" value="P:proteolysis"/>
    <property type="evidence" value="ECO:0007669"/>
    <property type="project" value="UniProtKB-KW"/>
</dbReference>
<accession>A0A8J2MA33</accession>
<keyword evidence="3 9" id="KW-0645">Protease</keyword>
<dbReference type="InterPro" id="IPR001254">
    <property type="entry name" value="Trypsin_dom"/>
</dbReference>
<dbReference type="SMART" id="SM00020">
    <property type="entry name" value="Tryp_SPc"/>
    <property type="match status" value="1"/>
</dbReference>
<dbReference type="EMBL" id="CAJVCH010570782">
    <property type="protein sequence ID" value="CAG7835866.1"/>
    <property type="molecule type" value="Genomic_DNA"/>
</dbReference>
<evidence type="ECO:0000256" key="8">
    <source>
        <dbReference type="ARBA" id="ARBA00076468"/>
    </source>
</evidence>
<dbReference type="PROSITE" id="PS00135">
    <property type="entry name" value="TRYPSIN_SER"/>
    <property type="match status" value="1"/>
</dbReference>
<keyword evidence="6" id="KW-1015">Disulfide bond</keyword>
<evidence type="ECO:0000256" key="9">
    <source>
        <dbReference type="RuleBase" id="RU363034"/>
    </source>
</evidence>
<feature type="compositionally biased region" description="Polar residues" evidence="10">
    <location>
        <begin position="41"/>
        <end position="57"/>
    </location>
</feature>